<accession>A0A0C9VPZ1</accession>
<feature type="compositionally biased region" description="Basic and acidic residues" evidence="1">
    <location>
        <begin position="102"/>
        <end position="130"/>
    </location>
</feature>
<gene>
    <name evidence="2" type="ORF">HYDPIDRAFT_32851</name>
</gene>
<evidence type="ECO:0000256" key="1">
    <source>
        <dbReference type="SAM" id="MobiDB-lite"/>
    </source>
</evidence>
<organism evidence="2 3">
    <name type="scientific">Hydnomerulius pinastri MD-312</name>
    <dbReference type="NCBI Taxonomy" id="994086"/>
    <lineage>
        <taxon>Eukaryota</taxon>
        <taxon>Fungi</taxon>
        <taxon>Dikarya</taxon>
        <taxon>Basidiomycota</taxon>
        <taxon>Agaricomycotina</taxon>
        <taxon>Agaricomycetes</taxon>
        <taxon>Agaricomycetidae</taxon>
        <taxon>Boletales</taxon>
        <taxon>Boletales incertae sedis</taxon>
        <taxon>Leucogyrophana</taxon>
    </lineage>
</organism>
<evidence type="ECO:0000313" key="3">
    <source>
        <dbReference type="Proteomes" id="UP000053820"/>
    </source>
</evidence>
<feature type="region of interest" description="Disordered" evidence="1">
    <location>
        <begin position="26"/>
        <end position="169"/>
    </location>
</feature>
<reference evidence="2 3" key="1">
    <citation type="submission" date="2014-04" db="EMBL/GenBank/DDBJ databases">
        <title>Evolutionary Origins and Diversification of the Mycorrhizal Mutualists.</title>
        <authorList>
            <consortium name="DOE Joint Genome Institute"/>
            <consortium name="Mycorrhizal Genomics Consortium"/>
            <person name="Kohler A."/>
            <person name="Kuo A."/>
            <person name="Nagy L.G."/>
            <person name="Floudas D."/>
            <person name="Copeland A."/>
            <person name="Barry K.W."/>
            <person name="Cichocki N."/>
            <person name="Veneault-Fourrey C."/>
            <person name="LaButti K."/>
            <person name="Lindquist E.A."/>
            <person name="Lipzen A."/>
            <person name="Lundell T."/>
            <person name="Morin E."/>
            <person name="Murat C."/>
            <person name="Riley R."/>
            <person name="Ohm R."/>
            <person name="Sun H."/>
            <person name="Tunlid A."/>
            <person name="Henrissat B."/>
            <person name="Grigoriev I.V."/>
            <person name="Hibbett D.S."/>
            <person name="Martin F."/>
        </authorList>
    </citation>
    <scope>NUCLEOTIDE SEQUENCE [LARGE SCALE GENOMIC DNA]</scope>
    <source>
        <strain evidence="2 3">MD-312</strain>
    </source>
</reference>
<keyword evidence="3" id="KW-1185">Reference proteome</keyword>
<name>A0A0C9VPZ1_9AGAM</name>
<dbReference type="HOGENOM" id="CLU_1578727_0_0_1"/>
<evidence type="ECO:0000313" key="2">
    <source>
        <dbReference type="EMBL" id="KIJ59750.1"/>
    </source>
</evidence>
<feature type="compositionally biased region" description="Basic and acidic residues" evidence="1">
    <location>
        <begin position="74"/>
        <end position="91"/>
    </location>
</feature>
<dbReference type="Proteomes" id="UP000053820">
    <property type="component" value="Unassembled WGS sequence"/>
</dbReference>
<sequence>MAALSASASTPARIAEAILKDEIPAPPAAMTTGANHCLGALSGSPEVATPPCVVPPWELDETSPPSSYTPSYHEGNDKQDLYGNDKDRGMRGDWSLDGNGKGYEDVQKGLDEENEEEKGLDSDSEKGSDDLDKEENDSEEEEENEWGAGEEYAMTLKKRIPLPGERNAL</sequence>
<dbReference type="AlphaFoldDB" id="A0A0C9VPZ1"/>
<proteinExistence type="predicted"/>
<dbReference type="EMBL" id="KN839881">
    <property type="protein sequence ID" value="KIJ59750.1"/>
    <property type="molecule type" value="Genomic_DNA"/>
</dbReference>
<protein>
    <submittedName>
        <fullName evidence="2">Uncharacterized protein</fullName>
    </submittedName>
</protein>
<feature type="compositionally biased region" description="Acidic residues" evidence="1">
    <location>
        <begin position="131"/>
        <end position="145"/>
    </location>
</feature>
<feature type="compositionally biased region" description="Low complexity" evidence="1">
    <location>
        <begin position="62"/>
        <end position="72"/>
    </location>
</feature>